<evidence type="ECO:0000313" key="3">
    <source>
        <dbReference type="Proteomes" id="UP000287853"/>
    </source>
</evidence>
<sequence length="44" mass="4650">MRCLLFFTNCSGACPEQPFTCGTETAGDDGNNYAQEDGGQSPSE</sequence>
<dbReference type="Proteomes" id="UP000287853">
    <property type="component" value="Unassembled WGS sequence"/>
</dbReference>
<feature type="region of interest" description="Disordered" evidence="1">
    <location>
        <begin position="25"/>
        <end position="44"/>
    </location>
</feature>
<dbReference type="EMBL" id="MTKO01000004">
    <property type="protein sequence ID" value="RWX48197.1"/>
    <property type="molecule type" value="Genomic_DNA"/>
</dbReference>
<dbReference type="AlphaFoldDB" id="A0A3S3QIC5"/>
<evidence type="ECO:0000313" key="2">
    <source>
        <dbReference type="EMBL" id="RWX48197.1"/>
    </source>
</evidence>
<gene>
    <name evidence="2" type="ORF">H206_05233</name>
</gene>
<reference evidence="2 3" key="1">
    <citation type="submission" date="2017-01" db="EMBL/GenBank/DDBJ databases">
        <title>The cable genome- insights into the physiology and evolution of filamentous bacteria capable of sulfide oxidation via long distance electron transfer.</title>
        <authorList>
            <person name="Schreiber L."/>
            <person name="Bjerg J.T."/>
            <person name="Boggild A."/>
            <person name="Van De Vossenberg J."/>
            <person name="Meysman F."/>
            <person name="Nielsen L.P."/>
            <person name="Schramm A."/>
            <person name="Kjeldsen K.U."/>
        </authorList>
    </citation>
    <scope>NUCLEOTIDE SEQUENCE [LARGE SCALE GENOMIC DNA]</scope>
    <source>
        <strain evidence="2">MCF</strain>
    </source>
</reference>
<protein>
    <submittedName>
        <fullName evidence="2">Uncharacterized protein</fullName>
    </submittedName>
</protein>
<evidence type="ECO:0000256" key="1">
    <source>
        <dbReference type="SAM" id="MobiDB-lite"/>
    </source>
</evidence>
<organism evidence="2 3">
    <name type="scientific">Candidatus Electrothrix aarhusensis</name>
    <dbReference type="NCBI Taxonomy" id="1859131"/>
    <lineage>
        <taxon>Bacteria</taxon>
        <taxon>Pseudomonadati</taxon>
        <taxon>Thermodesulfobacteriota</taxon>
        <taxon>Desulfobulbia</taxon>
        <taxon>Desulfobulbales</taxon>
        <taxon>Desulfobulbaceae</taxon>
        <taxon>Candidatus Electrothrix</taxon>
    </lineage>
</organism>
<name>A0A3S3QIC5_9BACT</name>
<proteinExistence type="predicted"/>
<comment type="caution">
    <text evidence="2">The sequence shown here is derived from an EMBL/GenBank/DDBJ whole genome shotgun (WGS) entry which is preliminary data.</text>
</comment>
<accession>A0A3S3QIC5</accession>
<feature type="compositionally biased region" description="Polar residues" evidence="1">
    <location>
        <begin position="32"/>
        <end position="44"/>
    </location>
</feature>
<keyword evidence="3" id="KW-1185">Reference proteome</keyword>